<dbReference type="AlphaFoldDB" id="A0A1Y2I6X1"/>
<accession>A0A1Y2I6X1</accession>
<evidence type="ECO:0000313" key="1">
    <source>
        <dbReference type="EMBL" id="OSC96898.1"/>
    </source>
</evidence>
<keyword evidence="2" id="KW-1185">Reference proteome</keyword>
<gene>
    <name evidence="1" type="ORF">PYCCODRAFT_1216313</name>
</gene>
<evidence type="ECO:0000313" key="2">
    <source>
        <dbReference type="Proteomes" id="UP000193067"/>
    </source>
</evidence>
<protein>
    <submittedName>
        <fullName evidence="1">Uncharacterized protein</fullName>
    </submittedName>
</protein>
<proteinExistence type="predicted"/>
<reference evidence="1 2" key="1">
    <citation type="journal article" date="2015" name="Biotechnol. Biofuels">
        <title>Enhanced degradation of softwood versus hardwood by the white-rot fungus Pycnoporus coccineus.</title>
        <authorList>
            <person name="Couturier M."/>
            <person name="Navarro D."/>
            <person name="Chevret D."/>
            <person name="Henrissat B."/>
            <person name="Piumi F."/>
            <person name="Ruiz-Duenas F.J."/>
            <person name="Martinez A.T."/>
            <person name="Grigoriev I.V."/>
            <person name="Riley R."/>
            <person name="Lipzen A."/>
            <person name="Berrin J.G."/>
            <person name="Master E.R."/>
            <person name="Rosso M.N."/>
        </authorList>
    </citation>
    <scope>NUCLEOTIDE SEQUENCE [LARGE SCALE GENOMIC DNA]</scope>
    <source>
        <strain evidence="1 2">BRFM310</strain>
    </source>
</reference>
<dbReference type="EMBL" id="KZ084163">
    <property type="protein sequence ID" value="OSC96898.1"/>
    <property type="molecule type" value="Genomic_DNA"/>
</dbReference>
<dbReference type="Proteomes" id="UP000193067">
    <property type="component" value="Unassembled WGS sequence"/>
</dbReference>
<organism evidence="1 2">
    <name type="scientific">Trametes coccinea (strain BRFM310)</name>
    <name type="common">Pycnoporus coccineus</name>
    <dbReference type="NCBI Taxonomy" id="1353009"/>
    <lineage>
        <taxon>Eukaryota</taxon>
        <taxon>Fungi</taxon>
        <taxon>Dikarya</taxon>
        <taxon>Basidiomycota</taxon>
        <taxon>Agaricomycotina</taxon>
        <taxon>Agaricomycetes</taxon>
        <taxon>Polyporales</taxon>
        <taxon>Polyporaceae</taxon>
        <taxon>Trametes</taxon>
    </lineage>
</organism>
<name>A0A1Y2I6X1_TRAC3</name>
<sequence length="155" mass="17118">MVVYSGRNESPTVHNPYIQTILPISYAYHPRLPSLPGPHGIRCALSAGQRSPFLVSTRLPRAAEALPRLRNRLALRIRTGDSAREFPLEGARLEAVVVGSLRKEWPGRDGKVVSDGGIPYGQVETRDWDRGFSQGAPVAYMRPPRHPLGVPTGRF</sequence>